<feature type="chain" id="PRO_5013093936" description="F5/8 type C domain-containing protein" evidence="1">
    <location>
        <begin position="18"/>
        <end position="205"/>
    </location>
</feature>
<comment type="caution">
    <text evidence="2">The sequence shown here is derived from an EMBL/GenBank/DDBJ whole genome shotgun (WGS) entry which is preliminary data.</text>
</comment>
<organism evidence="2 3">
    <name type="scientific">Niastella populi</name>
    <dbReference type="NCBI Taxonomy" id="550983"/>
    <lineage>
        <taxon>Bacteria</taxon>
        <taxon>Pseudomonadati</taxon>
        <taxon>Bacteroidota</taxon>
        <taxon>Chitinophagia</taxon>
        <taxon>Chitinophagales</taxon>
        <taxon>Chitinophagaceae</taxon>
        <taxon>Niastella</taxon>
    </lineage>
</organism>
<name>A0A1V9FZ74_9BACT</name>
<evidence type="ECO:0000313" key="3">
    <source>
        <dbReference type="Proteomes" id="UP000192276"/>
    </source>
</evidence>
<accession>A0A1V9FZ74</accession>
<reference evidence="3" key="1">
    <citation type="submission" date="2016-04" db="EMBL/GenBank/DDBJ databases">
        <authorList>
            <person name="Chen L."/>
            <person name="Zhuang W."/>
            <person name="Wang G."/>
        </authorList>
    </citation>
    <scope>NUCLEOTIDE SEQUENCE [LARGE SCALE GENOMIC DNA]</scope>
    <source>
        <strain evidence="3">208</strain>
    </source>
</reference>
<evidence type="ECO:0000256" key="1">
    <source>
        <dbReference type="SAM" id="SignalP"/>
    </source>
</evidence>
<dbReference type="EMBL" id="LWBP01000100">
    <property type="protein sequence ID" value="OQP63671.1"/>
    <property type="molecule type" value="Genomic_DNA"/>
</dbReference>
<dbReference type="AlphaFoldDB" id="A0A1V9FZ74"/>
<dbReference type="STRING" id="550983.A4R26_17015"/>
<evidence type="ECO:0008006" key="4">
    <source>
        <dbReference type="Google" id="ProtNLM"/>
    </source>
</evidence>
<dbReference type="OrthoDB" id="5726170at2"/>
<dbReference type="Gene3D" id="2.60.40.2700">
    <property type="match status" value="1"/>
</dbReference>
<keyword evidence="3" id="KW-1185">Reference proteome</keyword>
<dbReference type="RefSeq" id="WP_081163749.1">
    <property type="nucleotide sequence ID" value="NZ_LWBP01000100.1"/>
</dbReference>
<evidence type="ECO:0000313" key="2">
    <source>
        <dbReference type="EMBL" id="OQP63671.1"/>
    </source>
</evidence>
<dbReference type="Proteomes" id="UP000192276">
    <property type="component" value="Unassembled WGS sequence"/>
</dbReference>
<gene>
    <name evidence="2" type="ORF">A4R26_17015</name>
</gene>
<feature type="signal peptide" evidence="1">
    <location>
        <begin position="1"/>
        <end position="17"/>
    </location>
</feature>
<sequence length="205" mass="22161">MALQLAALLLLSVMAHAAGGFEKNGSYWAIKFAGYIFNHTQTVILGNAPQKLETSAALGSCNSGGFIYQWQQSTDGVNFTNIPGANGVEYQPGAITQKMYYRRMVSCGSETAYTNVATVSVELDGGCISTKTQWLLFGNIPASINATAALFGRDPGNYSYQWQCSIDNISFIDIPGATLQNLSFSSPLPQLCGFSEKRSQAVRWI</sequence>
<protein>
    <recommendedName>
        <fullName evidence="4">F5/8 type C domain-containing protein</fullName>
    </recommendedName>
</protein>
<proteinExistence type="predicted"/>
<keyword evidence="1" id="KW-0732">Signal</keyword>